<evidence type="ECO:0000313" key="3">
    <source>
        <dbReference type="Proteomes" id="UP000515158"/>
    </source>
</evidence>
<reference evidence="4" key="1">
    <citation type="submission" date="2025-08" db="UniProtKB">
        <authorList>
            <consortium name="RefSeq"/>
        </authorList>
    </citation>
    <scope>IDENTIFICATION</scope>
    <source>
        <tissue evidence="4">Total insect</tissue>
    </source>
</reference>
<feature type="compositionally biased region" description="Low complexity" evidence="1">
    <location>
        <begin position="26"/>
        <end position="43"/>
    </location>
</feature>
<accession>A0A6P8YTB0</accession>
<feature type="region of interest" description="Disordered" evidence="1">
    <location>
        <begin position="265"/>
        <end position="287"/>
    </location>
</feature>
<keyword evidence="3" id="KW-1185">Reference proteome</keyword>
<evidence type="ECO:0000256" key="2">
    <source>
        <dbReference type="SAM" id="SignalP"/>
    </source>
</evidence>
<dbReference type="RefSeq" id="XP_034240700.1">
    <property type="nucleotide sequence ID" value="XM_034384809.1"/>
</dbReference>
<gene>
    <name evidence="4" type="primary">LOC117644948</name>
</gene>
<feature type="chain" id="PRO_5028319409" evidence="2">
    <location>
        <begin position="22"/>
        <end position="331"/>
    </location>
</feature>
<feature type="region of interest" description="Disordered" evidence="1">
    <location>
        <begin position="190"/>
        <end position="250"/>
    </location>
</feature>
<feature type="region of interest" description="Disordered" evidence="1">
    <location>
        <begin position="311"/>
        <end position="331"/>
    </location>
</feature>
<name>A0A6P8YTB0_THRPL</name>
<feature type="compositionally biased region" description="Polar residues" evidence="1">
    <location>
        <begin position="209"/>
        <end position="219"/>
    </location>
</feature>
<evidence type="ECO:0000256" key="1">
    <source>
        <dbReference type="SAM" id="MobiDB-lite"/>
    </source>
</evidence>
<dbReference type="KEGG" id="tpal:117644948"/>
<protein>
    <submittedName>
        <fullName evidence="4">Homeotic protein female sterile-like</fullName>
    </submittedName>
</protein>
<dbReference type="AlphaFoldDB" id="A0A6P8YTB0"/>
<dbReference type="Proteomes" id="UP000515158">
    <property type="component" value="Unplaced"/>
</dbReference>
<dbReference type="InParanoid" id="A0A6P8YTB0"/>
<evidence type="ECO:0000313" key="4">
    <source>
        <dbReference type="RefSeq" id="XP_034240700.1"/>
    </source>
</evidence>
<organism evidence="4">
    <name type="scientific">Thrips palmi</name>
    <name type="common">Melon thrips</name>
    <dbReference type="NCBI Taxonomy" id="161013"/>
    <lineage>
        <taxon>Eukaryota</taxon>
        <taxon>Metazoa</taxon>
        <taxon>Ecdysozoa</taxon>
        <taxon>Arthropoda</taxon>
        <taxon>Hexapoda</taxon>
        <taxon>Insecta</taxon>
        <taxon>Pterygota</taxon>
        <taxon>Neoptera</taxon>
        <taxon>Paraneoptera</taxon>
        <taxon>Thysanoptera</taxon>
        <taxon>Terebrantia</taxon>
        <taxon>Thripoidea</taxon>
        <taxon>Thripidae</taxon>
        <taxon>Thrips</taxon>
    </lineage>
</organism>
<proteinExistence type="predicted"/>
<feature type="compositionally biased region" description="Gly residues" evidence="1">
    <location>
        <begin position="232"/>
        <end position="249"/>
    </location>
</feature>
<keyword evidence="2" id="KW-0732">Signal</keyword>
<feature type="compositionally biased region" description="Gly residues" evidence="1">
    <location>
        <begin position="190"/>
        <end position="199"/>
    </location>
</feature>
<dbReference type="GeneID" id="117644948"/>
<sequence length="331" mass="32281">MAGAWLGALALAAAVLQLAQAVPVPSTSATSSTSSTSSTSATSKRVQEAREQSRLAQVQLDQAELRLQQARDALIKQLIVDVAHDQGIRGAVQAVRVEQQLEDEILKAARAARGHPQELQRLDQYVRRDKRALGLITSLLGGSGPVNRGPTYSAYIGGGANAFNNNGGGGGGGILSSLLSSSGGFGAITGISGGGGGGDPADELENGTPPGSDSGSILSLITPVLGSSSGSLNGGGGGDSEGGSGGAGSDSGSILSLVTPLLGTSSGNGYDDAPSTSDSANEAGGAGGSNSGAILNLVGPLLSSLLPLLSSSSGSSSGGVRSVSCAATRLT</sequence>
<feature type="compositionally biased region" description="Low complexity" evidence="1">
    <location>
        <begin position="311"/>
        <end position="324"/>
    </location>
</feature>
<feature type="signal peptide" evidence="2">
    <location>
        <begin position="1"/>
        <end position="21"/>
    </location>
</feature>
<feature type="region of interest" description="Disordered" evidence="1">
    <location>
        <begin position="26"/>
        <end position="50"/>
    </location>
</feature>